<comment type="caution">
    <text evidence="4">The sequence shown here is derived from an EMBL/GenBank/DDBJ whole genome shotgun (WGS) entry which is preliminary data.</text>
</comment>
<dbReference type="GO" id="GO:0016740">
    <property type="term" value="F:transferase activity"/>
    <property type="evidence" value="ECO:0007669"/>
    <property type="project" value="UniProtKB-KW"/>
</dbReference>
<name>A0ABP8EKM9_9MICO</name>
<dbReference type="Gene3D" id="3.90.470.20">
    <property type="entry name" value="4'-phosphopantetheinyl transferase domain"/>
    <property type="match status" value="1"/>
</dbReference>
<protein>
    <submittedName>
        <fullName evidence="4">4'-phosphopantetheinyl transferase superfamily protein</fullName>
    </submittedName>
</protein>
<evidence type="ECO:0000259" key="3">
    <source>
        <dbReference type="Pfam" id="PF17837"/>
    </source>
</evidence>
<dbReference type="PANTHER" id="PTHR38096">
    <property type="entry name" value="ENTEROBACTIN SYNTHASE COMPONENT D"/>
    <property type="match status" value="1"/>
</dbReference>
<gene>
    <name evidence="4" type="ORF">GCM10022261_20550</name>
</gene>
<proteinExistence type="predicted"/>
<keyword evidence="5" id="KW-1185">Reference proteome</keyword>
<reference evidence="5" key="1">
    <citation type="journal article" date="2019" name="Int. J. Syst. Evol. Microbiol.">
        <title>The Global Catalogue of Microorganisms (GCM) 10K type strain sequencing project: providing services to taxonomists for standard genome sequencing and annotation.</title>
        <authorList>
            <consortium name="The Broad Institute Genomics Platform"/>
            <consortium name="The Broad Institute Genome Sequencing Center for Infectious Disease"/>
            <person name="Wu L."/>
            <person name="Ma J."/>
        </authorList>
    </citation>
    <scope>NUCLEOTIDE SEQUENCE [LARGE SCALE GENOMIC DNA]</scope>
    <source>
        <strain evidence="5">JCM 17458</strain>
    </source>
</reference>
<dbReference type="Proteomes" id="UP001501586">
    <property type="component" value="Unassembled WGS sequence"/>
</dbReference>
<accession>A0ABP8EKM9</accession>
<evidence type="ECO:0000313" key="5">
    <source>
        <dbReference type="Proteomes" id="UP001501586"/>
    </source>
</evidence>
<dbReference type="PANTHER" id="PTHR38096:SF1">
    <property type="entry name" value="ENTEROBACTIN SYNTHASE COMPONENT D"/>
    <property type="match status" value="1"/>
</dbReference>
<evidence type="ECO:0000259" key="2">
    <source>
        <dbReference type="Pfam" id="PF01648"/>
    </source>
</evidence>
<evidence type="ECO:0000313" key="4">
    <source>
        <dbReference type="EMBL" id="GAA4284524.1"/>
    </source>
</evidence>
<dbReference type="Pfam" id="PF17837">
    <property type="entry name" value="4PPT_N"/>
    <property type="match status" value="1"/>
</dbReference>
<sequence length="231" mass="25012">MLSDVLPPGACGEECCGDLAPVGAPAAELAVVQTAAPGRRREYGTVRVLARRALTALAPNDRLLVASHALVPGARGAPTWPEGIVGSMTHCADYRASVVARSSRYATIGLDAELNHELPAAVQDLICRPEEHAMIAELQRRDARVAWSAVVFSAKESVYKAWYPLMGTWLDYGDVAIRIDPERRTFRARLEGRLGAGHVRMLRSRTMSSLTGTWCAGESLILTSASVPRHR</sequence>
<dbReference type="PRINTS" id="PR01399">
    <property type="entry name" value="ENTSNTHTASED"/>
</dbReference>
<dbReference type="Pfam" id="PF01648">
    <property type="entry name" value="ACPS"/>
    <property type="match status" value="1"/>
</dbReference>
<organism evidence="4 5">
    <name type="scientific">Brevibacterium daeguense</name>
    <dbReference type="NCBI Taxonomy" id="909936"/>
    <lineage>
        <taxon>Bacteria</taxon>
        <taxon>Bacillati</taxon>
        <taxon>Actinomycetota</taxon>
        <taxon>Actinomycetes</taxon>
        <taxon>Micrococcales</taxon>
        <taxon>Brevibacteriaceae</taxon>
        <taxon>Brevibacterium</taxon>
    </lineage>
</organism>
<feature type="domain" description="4'-phosphopantetheinyl transferase" evidence="2">
    <location>
        <begin position="108"/>
        <end position="188"/>
    </location>
</feature>
<evidence type="ECO:0000256" key="1">
    <source>
        <dbReference type="ARBA" id="ARBA00022679"/>
    </source>
</evidence>
<dbReference type="InterPro" id="IPR003542">
    <property type="entry name" value="Enbac_synth_compD-like"/>
</dbReference>
<dbReference type="InterPro" id="IPR008278">
    <property type="entry name" value="4-PPantetheinyl_Trfase_dom"/>
</dbReference>
<feature type="domain" description="4'-phosphopantetheinyl transferase N-terminal" evidence="3">
    <location>
        <begin position="29"/>
        <end position="100"/>
    </location>
</feature>
<keyword evidence="1 4" id="KW-0808">Transferase</keyword>
<dbReference type="InterPro" id="IPR037143">
    <property type="entry name" value="4-PPantetheinyl_Trfase_dom_sf"/>
</dbReference>
<dbReference type="SUPFAM" id="SSF56214">
    <property type="entry name" value="4'-phosphopantetheinyl transferase"/>
    <property type="match status" value="1"/>
</dbReference>
<dbReference type="InterPro" id="IPR041354">
    <property type="entry name" value="4PPT_N"/>
</dbReference>
<dbReference type="EMBL" id="BAABAZ010000006">
    <property type="protein sequence ID" value="GAA4284524.1"/>
    <property type="molecule type" value="Genomic_DNA"/>
</dbReference>